<dbReference type="Proteomes" id="UP000799421">
    <property type="component" value="Unassembled WGS sequence"/>
</dbReference>
<dbReference type="PANTHER" id="PTHR35340">
    <property type="entry name" value="PQQ ENZYME REPEAT PROTEIN-RELATED"/>
    <property type="match status" value="1"/>
</dbReference>
<keyword evidence="1" id="KW-0732">Signal</keyword>
<evidence type="ECO:0008006" key="4">
    <source>
        <dbReference type="Google" id="ProtNLM"/>
    </source>
</evidence>
<dbReference type="InterPro" id="IPR039535">
    <property type="entry name" value="ASST-like"/>
</dbReference>
<dbReference type="Pfam" id="PF14269">
    <property type="entry name" value="Arylsulfotran_2"/>
    <property type="match status" value="1"/>
</dbReference>
<dbReference type="AlphaFoldDB" id="A0A6A7C6K1"/>
<evidence type="ECO:0000256" key="1">
    <source>
        <dbReference type="SAM" id="SignalP"/>
    </source>
</evidence>
<dbReference type="EMBL" id="MU005963">
    <property type="protein sequence ID" value="KAF2862882.1"/>
    <property type="molecule type" value="Genomic_DNA"/>
</dbReference>
<evidence type="ECO:0000313" key="2">
    <source>
        <dbReference type="EMBL" id="KAF2862882.1"/>
    </source>
</evidence>
<feature type="signal peptide" evidence="1">
    <location>
        <begin position="1"/>
        <end position="18"/>
    </location>
</feature>
<sequence length="449" mass="50598">VLALWVVQQLLLPLVVWTLPQLEGPLYDGGLYGPYRVQTYRSFNLTSPLMSVVKWDESCGDGYVFLDPNGPSVNHQGPLIVDAHGNLVWTSEKYKTTTTSRLQTFNGTEYLTFWSGRKDKTTGVGQYYMLDNTYNVVHTVNAVGEDLHGDLHEFEITHEGTALVAFYNTTQMDLRRLGQFRSKNGWVRDSGFQEISIATGELLFEWRASDHFSAEETFMSNPLGGYTKGSPYDFFHLNSVSKDSKGNYLISSRHYHAIYYLNGTTGHVIWGLGGHNTDFVDLSSGEASSFSWQHHARWLDESSGILSLFDNSYAWPHSNAPYSTARIIQLDFTNSTATLLHSFSSQNHIASSSQGSVQRFTAQDAKQHYFIGWGSSAAFSEFTTSGTLLCETHFSPSIAFYWERIKSYRAFKALKWDATPYWNPSAIHTGEAVYVSWNGATTVHTWTLE</sequence>
<evidence type="ECO:0000313" key="3">
    <source>
        <dbReference type="Proteomes" id="UP000799421"/>
    </source>
</evidence>
<dbReference type="InterPro" id="IPR053143">
    <property type="entry name" value="Arylsulfate_ST"/>
</dbReference>
<feature type="non-terminal residue" evidence="2">
    <location>
        <position position="449"/>
    </location>
</feature>
<protein>
    <recommendedName>
        <fullName evidence="4">ASST-domain-containing protein</fullName>
    </recommendedName>
</protein>
<dbReference type="PANTHER" id="PTHR35340:SF5">
    <property type="entry name" value="ASST-DOMAIN-CONTAINING PROTEIN"/>
    <property type="match status" value="1"/>
</dbReference>
<gene>
    <name evidence="2" type="ORF">K470DRAFT_195602</name>
</gene>
<accession>A0A6A7C6K1</accession>
<keyword evidence="3" id="KW-1185">Reference proteome</keyword>
<name>A0A6A7C6K1_9PEZI</name>
<feature type="chain" id="PRO_5025409651" description="ASST-domain-containing protein" evidence="1">
    <location>
        <begin position="19"/>
        <end position="449"/>
    </location>
</feature>
<proteinExistence type="predicted"/>
<dbReference type="OrthoDB" id="5427350at2759"/>
<feature type="non-terminal residue" evidence="2">
    <location>
        <position position="1"/>
    </location>
</feature>
<organism evidence="2 3">
    <name type="scientific">Piedraia hortae CBS 480.64</name>
    <dbReference type="NCBI Taxonomy" id="1314780"/>
    <lineage>
        <taxon>Eukaryota</taxon>
        <taxon>Fungi</taxon>
        <taxon>Dikarya</taxon>
        <taxon>Ascomycota</taxon>
        <taxon>Pezizomycotina</taxon>
        <taxon>Dothideomycetes</taxon>
        <taxon>Dothideomycetidae</taxon>
        <taxon>Capnodiales</taxon>
        <taxon>Piedraiaceae</taxon>
        <taxon>Piedraia</taxon>
    </lineage>
</organism>
<reference evidence="2" key="1">
    <citation type="journal article" date="2020" name="Stud. Mycol.">
        <title>101 Dothideomycetes genomes: a test case for predicting lifestyles and emergence of pathogens.</title>
        <authorList>
            <person name="Haridas S."/>
            <person name="Albert R."/>
            <person name="Binder M."/>
            <person name="Bloem J."/>
            <person name="Labutti K."/>
            <person name="Salamov A."/>
            <person name="Andreopoulos B."/>
            <person name="Baker S."/>
            <person name="Barry K."/>
            <person name="Bills G."/>
            <person name="Bluhm B."/>
            <person name="Cannon C."/>
            <person name="Castanera R."/>
            <person name="Culley D."/>
            <person name="Daum C."/>
            <person name="Ezra D."/>
            <person name="Gonzalez J."/>
            <person name="Henrissat B."/>
            <person name="Kuo A."/>
            <person name="Liang C."/>
            <person name="Lipzen A."/>
            <person name="Lutzoni F."/>
            <person name="Magnuson J."/>
            <person name="Mondo S."/>
            <person name="Nolan M."/>
            <person name="Ohm R."/>
            <person name="Pangilinan J."/>
            <person name="Park H.-J."/>
            <person name="Ramirez L."/>
            <person name="Alfaro M."/>
            <person name="Sun H."/>
            <person name="Tritt A."/>
            <person name="Yoshinaga Y."/>
            <person name="Zwiers L.-H."/>
            <person name="Turgeon B."/>
            <person name="Goodwin S."/>
            <person name="Spatafora J."/>
            <person name="Crous P."/>
            <person name="Grigoriev I."/>
        </authorList>
    </citation>
    <scope>NUCLEOTIDE SEQUENCE</scope>
    <source>
        <strain evidence="2">CBS 480.64</strain>
    </source>
</reference>